<keyword evidence="1" id="KW-0472">Membrane</keyword>
<protein>
    <recommendedName>
        <fullName evidence="4">PH domain-containing protein</fullName>
    </recommendedName>
</protein>
<keyword evidence="3" id="KW-1185">Reference proteome</keyword>
<reference evidence="3" key="1">
    <citation type="submission" date="2016-10" db="EMBL/GenBank/DDBJ databases">
        <authorList>
            <person name="Varghese N."/>
            <person name="Submissions S."/>
        </authorList>
    </citation>
    <scope>NUCLEOTIDE SEQUENCE [LARGE SCALE GENOMIC DNA]</scope>
    <source>
        <strain evidence="3">CGMCC 1.10683</strain>
    </source>
</reference>
<sequence>MLVLSVGGVLLLGPSVIADRPYKAGAILLFFLTLIWIIVAGGPLLISIILGSIWEEEHVWLEGGRLHIGLPFTRRVYLRDICAVEARYAPGDIFGRMLTVSILGGRDVSFVTDVSTEDYEQIKERIETAAQRVAVP</sequence>
<accession>A0A1I6TPV7</accession>
<gene>
    <name evidence="2" type="ORF">SAMN05192570_0240</name>
</gene>
<keyword evidence="1" id="KW-1133">Transmembrane helix</keyword>
<evidence type="ECO:0000313" key="2">
    <source>
        <dbReference type="EMBL" id="SFS91236.1"/>
    </source>
</evidence>
<dbReference type="STRING" id="871741.SAMN05192570_0240"/>
<proteinExistence type="predicted"/>
<evidence type="ECO:0000256" key="1">
    <source>
        <dbReference type="SAM" id="Phobius"/>
    </source>
</evidence>
<dbReference type="Proteomes" id="UP000198788">
    <property type="component" value="Unassembled WGS sequence"/>
</dbReference>
<name>A0A1I6TPV7_9CAUL</name>
<evidence type="ECO:0008006" key="4">
    <source>
        <dbReference type="Google" id="ProtNLM"/>
    </source>
</evidence>
<keyword evidence="1" id="KW-0812">Transmembrane</keyword>
<evidence type="ECO:0000313" key="3">
    <source>
        <dbReference type="Proteomes" id="UP000198788"/>
    </source>
</evidence>
<organism evidence="2 3">
    <name type="scientific">Brevundimonas viscosa</name>
    <dbReference type="NCBI Taxonomy" id="871741"/>
    <lineage>
        <taxon>Bacteria</taxon>
        <taxon>Pseudomonadati</taxon>
        <taxon>Pseudomonadota</taxon>
        <taxon>Alphaproteobacteria</taxon>
        <taxon>Caulobacterales</taxon>
        <taxon>Caulobacteraceae</taxon>
        <taxon>Brevundimonas</taxon>
    </lineage>
</organism>
<dbReference type="EMBL" id="FOZV01000015">
    <property type="protein sequence ID" value="SFS91236.1"/>
    <property type="molecule type" value="Genomic_DNA"/>
</dbReference>
<feature type="transmembrane region" description="Helical" evidence="1">
    <location>
        <begin position="28"/>
        <end position="50"/>
    </location>
</feature>
<dbReference type="AlphaFoldDB" id="A0A1I6TPV7"/>